<evidence type="ECO:0000256" key="7">
    <source>
        <dbReference type="RuleBase" id="RU000442"/>
    </source>
</evidence>
<evidence type="ECO:0000313" key="10">
    <source>
        <dbReference type="EMBL" id="RBQ22236.1"/>
    </source>
</evidence>
<dbReference type="InterPro" id="IPR017964">
    <property type="entry name" value="DNA-dir_DNA_pol_B_CS"/>
</dbReference>
<evidence type="ECO:0000256" key="6">
    <source>
        <dbReference type="ARBA" id="ARBA00049244"/>
    </source>
</evidence>
<keyword evidence="11" id="KW-1185">Reference proteome</keyword>
<dbReference type="InterPro" id="IPR043502">
    <property type="entry name" value="DNA/RNA_pol_sf"/>
</dbReference>
<dbReference type="EC" id="2.7.7.7" evidence="7"/>
<dbReference type="CDD" id="cd05780">
    <property type="entry name" value="DNA_polB_Kod1_like_exo"/>
    <property type="match status" value="1"/>
</dbReference>
<evidence type="ECO:0000259" key="8">
    <source>
        <dbReference type="Pfam" id="PF00136"/>
    </source>
</evidence>
<dbReference type="PANTHER" id="PTHR10322">
    <property type="entry name" value="DNA POLYMERASE CATALYTIC SUBUNIT"/>
    <property type="match status" value="1"/>
</dbReference>
<organism evidence="10 11">
    <name type="scientific">Candidatus Methanobinarius endosymbioticus</name>
    <dbReference type="NCBI Taxonomy" id="2006182"/>
    <lineage>
        <taxon>Archaea</taxon>
        <taxon>Methanobacteriati</taxon>
        <taxon>Methanobacteriota</taxon>
        <taxon>Methanomada group</taxon>
        <taxon>Methanobacteria</taxon>
        <taxon>Methanobacteriales</taxon>
        <taxon>Methanobacteriaceae</taxon>
        <taxon>Candidatus Methanobinarius</taxon>
    </lineage>
</organism>
<evidence type="ECO:0000259" key="9">
    <source>
        <dbReference type="Pfam" id="PF03104"/>
    </source>
</evidence>
<dbReference type="Gene3D" id="3.30.420.10">
    <property type="entry name" value="Ribonuclease H-like superfamily/Ribonuclease H"/>
    <property type="match status" value="1"/>
</dbReference>
<dbReference type="GO" id="GO:0003677">
    <property type="term" value="F:DNA binding"/>
    <property type="evidence" value="ECO:0007669"/>
    <property type="project" value="UniProtKB-KW"/>
</dbReference>
<comment type="catalytic activity">
    <reaction evidence="6 7">
        <text>DNA(n) + a 2'-deoxyribonucleoside 5'-triphosphate = DNA(n+1) + diphosphate</text>
        <dbReference type="Rhea" id="RHEA:22508"/>
        <dbReference type="Rhea" id="RHEA-COMP:17339"/>
        <dbReference type="Rhea" id="RHEA-COMP:17340"/>
        <dbReference type="ChEBI" id="CHEBI:33019"/>
        <dbReference type="ChEBI" id="CHEBI:61560"/>
        <dbReference type="ChEBI" id="CHEBI:173112"/>
        <dbReference type="EC" id="2.7.7.7"/>
    </reaction>
</comment>
<proteinExistence type="inferred from homology"/>
<dbReference type="Gene3D" id="3.30.342.10">
    <property type="entry name" value="DNA Polymerase, chain B, domain 1"/>
    <property type="match status" value="1"/>
</dbReference>
<feature type="domain" description="DNA-directed DNA polymerase family B exonuclease" evidence="9">
    <location>
        <begin position="115"/>
        <end position="323"/>
    </location>
</feature>
<dbReference type="GO" id="GO:0003887">
    <property type="term" value="F:DNA-directed DNA polymerase activity"/>
    <property type="evidence" value="ECO:0007669"/>
    <property type="project" value="UniProtKB-KW"/>
</dbReference>
<dbReference type="GO" id="GO:0006261">
    <property type="term" value="P:DNA-templated DNA replication"/>
    <property type="evidence" value="ECO:0007669"/>
    <property type="project" value="TreeGrafter"/>
</dbReference>
<protein>
    <recommendedName>
        <fullName evidence="7">DNA polymerase</fullName>
        <ecNumber evidence="7">2.7.7.7</ecNumber>
    </recommendedName>
</protein>
<dbReference type="Gene3D" id="1.10.287.690">
    <property type="entry name" value="Helix hairpin bin"/>
    <property type="match status" value="1"/>
</dbReference>
<accession>A0A366M7Q9</accession>
<name>A0A366M7Q9_9EURY</name>
<dbReference type="InterPro" id="IPR006133">
    <property type="entry name" value="DNA-dir_DNA_pol_B_exonuc"/>
</dbReference>
<evidence type="ECO:0000256" key="2">
    <source>
        <dbReference type="ARBA" id="ARBA00022679"/>
    </source>
</evidence>
<keyword evidence="2 7" id="KW-0808">Transferase</keyword>
<dbReference type="Pfam" id="PF00136">
    <property type="entry name" value="DNA_pol_B"/>
    <property type="match status" value="1"/>
</dbReference>
<comment type="similarity">
    <text evidence="1 7">Belongs to the DNA polymerase type-B family.</text>
</comment>
<keyword evidence="3 7" id="KW-0548">Nucleotidyltransferase</keyword>
<evidence type="ECO:0000256" key="1">
    <source>
        <dbReference type="ARBA" id="ARBA00005755"/>
    </source>
</evidence>
<gene>
    <name evidence="10" type="primary">polB1</name>
    <name evidence="10" type="ORF">ALNOE001_19600</name>
</gene>
<dbReference type="PANTHER" id="PTHR10322:SF23">
    <property type="entry name" value="DNA POLYMERASE DELTA CATALYTIC SUBUNIT"/>
    <property type="match status" value="1"/>
</dbReference>
<dbReference type="EMBL" id="NIZT01000070">
    <property type="protein sequence ID" value="RBQ22236.1"/>
    <property type="molecule type" value="Genomic_DNA"/>
</dbReference>
<dbReference type="PROSITE" id="PS00116">
    <property type="entry name" value="DNA_POLYMERASE_B"/>
    <property type="match status" value="1"/>
</dbReference>
<feature type="domain" description="DNA-directed DNA polymerase family B multifunctional" evidence="8">
    <location>
        <begin position="399"/>
        <end position="612"/>
    </location>
</feature>
<dbReference type="InterPro" id="IPR036397">
    <property type="entry name" value="RNaseH_sf"/>
</dbReference>
<evidence type="ECO:0000313" key="11">
    <source>
        <dbReference type="Proteomes" id="UP000253099"/>
    </source>
</evidence>
<keyword evidence="4 7" id="KW-0239">DNA-directed DNA polymerase</keyword>
<keyword evidence="5 7" id="KW-0238">DNA-binding</keyword>
<dbReference type="Proteomes" id="UP000253099">
    <property type="component" value="Unassembled WGS sequence"/>
</dbReference>
<dbReference type="InterPro" id="IPR012337">
    <property type="entry name" value="RNaseH-like_sf"/>
</dbReference>
<comment type="caution">
    <text evidence="10">The sequence shown here is derived from an EMBL/GenBank/DDBJ whole genome shotgun (WGS) entry which is preliminary data.</text>
</comment>
<dbReference type="Pfam" id="PF03104">
    <property type="entry name" value="DNA_pol_B_exo1"/>
    <property type="match status" value="1"/>
</dbReference>
<dbReference type="GO" id="GO:0000166">
    <property type="term" value="F:nucleotide binding"/>
    <property type="evidence" value="ECO:0007669"/>
    <property type="project" value="InterPro"/>
</dbReference>
<evidence type="ECO:0000256" key="5">
    <source>
        <dbReference type="ARBA" id="ARBA00023125"/>
    </source>
</evidence>
<dbReference type="AlphaFoldDB" id="A0A366M7Q9"/>
<dbReference type="SUPFAM" id="SSF56672">
    <property type="entry name" value="DNA/RNA polymerases"/>
    <property type="match status" value="1"/>
</dbReference>
<dbReference type="PRINTS" id="PR00106">
    <property type="entry name" value="DNAPOLB"/>
</dbReference>
<sequence length="617" mass="71532">MEQRKIVLLDIDYITHEEKAVIRLFGKEKDENAKTGERKIIALDDSFEPYIYVIANDIKECQEDLKNLDPEPAKVEIVEKKNFQIEGKFLKITFNHPQEVPQLRDAINNFESVDDIREHDIPFYRRYLINNDVFPMSEIELSGEIIDSFPTIKSKDPNLEILKLKKPPVTIDSNFPELRILSFDLEVRNPDGMPNSEKDEIIMIGISSNFDVEKVISTKGEDLDFVETVDSEKKMIESFIKTVRENNADIIVGYNSDNFDFPYIKDRAALYNINLDLGMDGSSLKFLRRGYTNAASLKGLLHIDLYLVMRRYISLDRYTLERVYFELFGEEKIEVPGDRIYQFWDNEGEELDNLFDYSLDDVVSTLKLAEETLPLSLELTKIVGQPFFDITRMATGQQAEWYLVRKANEYNELVPNKPSGIQTSSRKNESAVGGYVKEPEKGLHDNLVQFDFRSLYPSIIISKNVSPDVLLKKHLGTDYNIVNLLNEENNLEENDDNYNISPEHDNKFAKVPQGFIPSVIGNVISERLKIKKQMKETEDPTEKRILKVQQDALKRLANTMYGIYGFSRFRWYSMECAESITAWGREYIKETMKKAEEYGFKSIYADTDGFYAKYESN</sequence>
<dbReference type="InterPro" id="IPR006134">
    <property type="entry name" value="DNA-dir_DNA_pol_B_multi_dom"/>
</dbReference>
<dbReference type="InterPro" id="IPR050240">
    <property type="entry name" value="DNA_pol_type-B"/>
</dbReference>
<evidence type="ECO:0000256" key="3">
    <source>
        <dbReference type="ARBA" id="ARBA00022695"/>
    </source>
</evidence>
<dbReference type="SUPFAM" id="SSF53098">
    <property type="entry name" value="Ribonuclease H-like"/>
    <property type="match status" value="1"/>
</dbReference>
<dbReference type="SMART" id="SM00486">
    <property type="entry name" value="POLBc"/>
    <property type="match status" value="1"/>
</dbReference>
<reference evidence="10 11" key="1">
    <citation type="submission" date="2018-06" db="EMBL/GenBank/DDBJ databases">
        <title>Genomic insight into two independent archaeal endosymbiosis events.</title>
        <authorList>
            <person name="Lind A.E."/>
            <person name="Lewis W.H."/>
            <person name="Spang A."/>
            <person name="Guy L."/>
            <person name="Embley M.T."/>
            <person name="Ettema T.J.G."/>
        </authorList>
    </citation>
    <scope>NUCLEOTIDE SEQUENCE [LARGE SCALE GENOMIC DNA]</scope>
    <source>
        <strain evidence="10">NOE</strain>
    </source>
</reference>
<dbReference type="InterPro" id="IPR023211">
    <property type="entry name" value="DNA_pol_palm_dom_sf"/>
</dbReference>
<dbReference type="InterPro" id="IPR006172">
    <property type="entry name" value="DNA-dir_DNA_pol_B"/>
</dbReference>
<keyword evidence="7" id="KW-0235">DNA replication</keyword>
<evidence type="ECO:0000256" key="4">
    <source>
        <dbReference type="ARBA" id="ARBA00022932"/>
    </source>
</evidence>
<dbReference type="Gene3D" id="3.90.1600.10">
    <property type="entry name" value="Palm domain of DNA polymerase"/>
    <property type="match status" value="1"/>
</dbReference>